<evidence type="ECO:0000256" key="1">
    <source>
        <dbReference type="SAM" id="Phobius"/>
    </source>
</evidence>
<organism evidence="2 3">
    <name type="scientific">Planococcus rifietoensis</name>
    <dbReference type="NCBI Taxonomy" id="200991"/>
    <lineage>
        <taxon>Bacteria</taxon>
        <taxon>Bacillati</taxon>
        <taxon>Bacillota</taxon>
        <taxon>Bacilli</taxon>
        <taxon>Bacillales</taxon>
        <taxon>Caryophanaceae</taxon>
        <taxon>Planococcus</taxon>
    </lineage>
</organism>
<evidence type="ECO:0000313" key="3">
    <source>
        <dbReference type="Proteomes" id="UP000067683"/>
    </source>
</evidence>
<feature type="transmembrane region" description="Helical" evidence="1">
    <location>
        <begin position="73"/>
        <end position="94"/>
    </location>
</feature>
<keyword evidence="3" id="KW-1185">Reference proteome</keyword>
<dbReference type="AlphaFoldDB" id="A0A0U2XRM0"/>
<feature type="transmembrane region" description="Helical" evidence="1">
    <location>
        <begin position="7"/>
        <end position="25"/>
    </location>
</feature>
<protein>
    <submittedName>
        <fullName evidence="2">Uncharacterized protein</fullName>
    </submittedName>
</protein>
<name>A0A0U2XRM0_9BACL</name>
<feature type="transmembrane region" description="Helical" evidence="1">
    <location>
        <begin position="40"/>
        <end position="61"/>
    </location>
</feature>
<dbReference type="Proteomes" id="UP000067683">
    <property type="component" value="Chromosome"/>
</dbReference>
<gene>
    <name evidence="2" type="ORF">AUC31_11305</name>
</gene>
<keyword evidence="1" id="KW-0812">Transmembrane</keyword>
<dbReference type="KEGG" id="prt:AUC31_11305"/>
<evidence type="ECO:0000313" key="2">
    <source>
        <dbReference type="EMBL" id="ALS75747.1"/>
    </source>
</evidence>
<reference evidence="2" key="1">
    <citation type="submission" date="2016-01" db="EMBL/GenBank/DDBJ databases">
        <title>Complete genome of Planococcus rifietoensis type strain M8.</title>
        <authorList>
            <person name="See-Too W.S."/>
        </authorList>
    </citation>
    <scope>NUCLEOTIDE SEQUENCE [LARGE SCALE GENOMIC DNA]</scope>
    <source>
        <strain evidence="2">M8</strain>
    </source>
</reference>
<dbReference type="STRING" id="200991.AUC31_11305"/>
<accession>A0A0U2XRM0</accession>
<keyword evidence="1" id="KW-1133">Transmembrane helix</keyword>
<proteinExistence type="predicted"/>
<keyword evidence="1" id="KW-0472">Membrane</keyword>
<dbReference type="EMBL" id="CP013659">
    <property type="protein sequence ID" value="ALS75747.1"/>
    <property type="molecule type" value="Genomic_DNA"/>
</dbReference>
<sequence length="97" mass="11205">MTHLKYFLYLFFLNSIFVLCIFYLSENFNKPFADLNNVDIGRAIVVGIVQFSCFFLIPDLQSKFPEIRGETKYIILFSSMVTAGLTILFLVSIYPTI</sequence>